<comment type="caution">
    <text evidence="3">The sequence shown here is derived from an EMBL/GenBank/DDBJ whole genome shotgun (WGS) entry which is preliminary data.</text>
</comment>
<evidence type="ECO:0000256" key="2">
    <source>
        <dbReference type="RuleBase" id="RU362097"/>
    </source>
</evidence>
<keyword evidence="2" id="KW-0449">Lipoprotein</keyword>
<dbReference type="Gene3D" id="1.20.1600.10">
    <property type="entry name" value="Outer membrane efflux proteins (OEP)"/>
    <property type="match status" value="1"/>
</dbReference>
<feature type="signal peptide" evidence="2">
    <location>
        <begin position="1"/>
        <end position="17"/>
    </location>
</feature>
<dbReference type="EMBL" id="JBHUOZ010000001">
    <property type="protein sequence ID" value="MFD2918682.1"/>
    <property type="molecule type" value="Genomic_DNA"/>
</dbReference>
<evidence type="ECO:0000313" key="3">
    <source>
        <dbReference type="EMBL" id="MFD2918682.1"/>
    </source>
</evidence>
<comment type="subcellular location">
    <subcellularLocation>
        <location evidence="2">Cell membrane</location>
        <topology evidence="2">Lipid-anchor</topology>
    </subcellularLocation>
</comment>
<dbReference type="Proteomes" id="UP001597511">
    <property type="component" value="Unassembled WGS sequence"/>
</dbReference>
<dbReference type="RefSeq" id="WP_386095116.1">
    <property type="nucleotide sequence ID" value="NZ_JBHUOZ010000001.1"/>
</dbReference>
<keyword evidence="2" id="KW-0732">Signal</keyword>
<dbReference type="Gene3D" id="2.20.200.10">
    <property type="entry name" value="Outer membrane efflux proteins (OEP)"/>
    <property type="match status" value="1"/>
</dbReference>
<keyword evidence="2" id="KW-0564">Palmitate</keyword>
<evidence type="ECO:0000256" key="1">
    <source>
        <dbReference type="ARBA" id="ARBA00007613"/>
    </source>
</evidence>
<keyword evidence="2" id="KW-0812">Transmembrane</keyword>
<proteinExistence type="inferred from homology"/>
<feature type="chain" id="PRO_5044973518" evidence="2">
    <location>
        <begin position="18"/>
        <end position="483"/>
    </location>
</feature>
<keyword evidence="2" id="KW-1134">Transmembrane beta strand</keyword>
<evidence type="ECO:0000313" key="4">
    <source>
        <dbReference type="Proteomes" id="UP001597511"/>
    </source>
</evidence>
<reference evidence="4" key="1">
    <citation type="journal article" date="2019" name="Int. J. Syst. Evol. Microbiol.">
        <title>The Global Catalogue of Microorganisms (GCM) 10K type strain sequencing project: providing services to taxonomists for standard genome sequencing and annotation.</title>
        <authorList>
            <consortium name="The Broad Institute Genomics Platform"/>
            <consortium name="The Broad Institute Genome Sequencing Center for Infectious Disease"/>
            <person name="Wu L."/>
            <person name="Ma J."/>
        </authorList>
    </citation>
    <scope>NUCLEOTIDE SEQUENCE [LARGE SCALE GENOMIC DNA]</scope>
    <source>
        <strain evidence="4">KCTC 23299</strain>
    </source>
</reference>
<dbReference type="InterPro" id="IPR003423">
    <property type="entry name" value="OMP_efflux"/>
</dbReference>
<dbReference type="InterPro" id="IPR010131">
    <property type="entry name" value="MdtP/NodT-like"/>
</dbReference>
<dbReference type="PANTHER" id="PTHR30203">
    <property type="entry name" value="OUTER MEMBRANE CATION EFFLUX PROTEIN"/>
    <property type="match status" value="1"/>
</dbReference>
<keyword evidence="4" id="KW-1185">Reference proteome</keyword>
<keyword evidence="2" id="KW-0472">Membrane</keyword>
<organism evidence="3 4">
    <name type="scientific">Terrimonas rubra</name>
    <dbReference type="NCBI Taxonomy" id="1035890"/>
    <lineage>
        <taxon>Bacteria</taxon>
        <taxon>Pseudomonadati</taxon>
        <taxon>Bacteroidota</taxon>
        <taxon>Chitinophagia</taxon>
        <taxon>Chitinophagales</taxon>
        <taxon>Chitinophagaceae</taxon>
        <taxon>Terrimonas</taxon>
    </lineage>
</organism>
<accession>A0ABW6A0B8</accession>
<dbReference type="PROSITE" id="PS51257">
    <property type="entry name" value="PROKAR_LIPOPROTEIN"/>
    <property type="match status" value="1"/>
</dbReference>
<gene>
    <name evidence="3" type="ORF">ACFS6H_03100</name>
</gene>
<comment type="similarity">
    <text evidence="1 2">Belongs to the outer membrane factor (OMF) (TC 1.B.17) family.</text>
</comment>
<name>A0ABW6A0B8_9BACT</name>
<dbReference type="PANTHER" id="PTHR30203:SF30">
    <property type="entry name" value="OUTER MEMBRANE PROTEIN-RELATED"/>
    <property type="match status" value="1"/>
</dbReference>
<dbReference type="Pfam" id="PF02321">
    <property type="entry name" value="OEP"/>
    <property type="match status" value="2"/>
</dbReference>
<sequence length="483" mass="53628">MTSKKHLLLYVFIPAAAFVLIQGCMPAKPLADSKPVTVPENYTVNSDSATIATIPWRQFFKDRTLVGLIDTALRNNLNLQNTLHRISVARANLLQAKGLSLPSVEGFVSAAADKYGKYTMTGVGNFDTNLSPNVNDDQKVTTSPTQDYFLGIKSTWEIDIWGKLKARKTEAANRLLATEMGRQWVVTQLVAEVAGQYYELLALDKKLEIIKRNIRLQEQGVEIVKAQMEGGRATSLAVQQFNAQLLQTKGLQLETELDIIKLENQVNLLLGKFPGQIPRGDSINRQPVPDIVQAGIPSQLLTQRPDIREAELLLEASKANTTAVRKAFLPSLVLTPYLAFSAFKLPLLFADGSLTYGLLGGLTQPIFNRNQLKSNFNIATAEQQIAFNNYQQNILQAFREVMSSLQSIEQYRKIITVNQDEVQTLSDAVITSNDLYKSGYASYLEVITAQKGVLDAELNKTLSQKEMQLSLLNLYRSLGGGWQ</sequence>
<dbReference type="NCBIfam" id="TIGR01845">
    <property type="entry name" value="outer_NodT"/>
    <property type="match status" value="1"/>
</dbReference>
<dbReference type="SUPFAM" id="SSF56954">
    <property type="entry name" value="Outer membrane efflux proteins (OEP)"/>
    <property type="match status" value="1"/>
</dbReference>
<protein>
    <submittedName>
        <fullName evidence="3">TolC family protein</fullName>
    </submittedName>
</protein>